<evidence type="ECO:0000256" key="1">
    <source>
        <dbReference type="ARBA" id="ARBA00009003"/>
    </source>
</evidence>
<proteinExistence type="inferred from homology"/>
<dbReference type="RefSeq" id="XP_011411386.1">
    <property type="nucleotide sequence ID" value="XM_011413084.1"/>
</dbReference>
<keyword evidence="3" id="KW-1133">Transmembrane helix</keyword>
<dbReference type="InterPro" id="IPR007577">
    <property type="entry name" value="GlycoTrfase_DXD_sugar-bd_CS"/>
</dbReference>
<dbReference type="Gene3D" id="3.90.550.20">
    <property type="match status" value="1"/>
</dbReference>
<evidence type="ECO:0000256" key="3">
    <source>
        <dbReference type="SAM" id="Phobius"/>
    </source>
</evidence>
<dbReference type="PANTHER" id="PTHR32385">
    <property type="entry name" value="MANNOSYL PHOSPHORYLINOSITOL CERAMIDE SYNTHASE"/>
    <property type="match status" value="1"/>
</dbReference>
<reference evidence="4 5" key="1">
    <citation type="journal article" date="2011" name="PLoS Genet.">
        <title>Genome sequencing and comparative transcriptomics of the model entomopathogenic fungi Metarhizium anisopliae and M. acridum.</title>
        <authorList>
            <person name="Gao Q."/>
            <person name="Jin K."/>
            <person name="Ying S.H."/>
            <person name="Zhang Y."/>
            <person name="Xiao G."/>
            <person name="Shang Y."/>
            <person name="Duan Z."/>
            <person name="Hu X."/>
            <person name="Xie X.Q."/>
            <person name="Zhou G."/>
            <person name="Peng G."/>
            <person name="Luo Z."/>
            <person name="Huang W."/>
            <person name="Wang B."/>
            <person name="Fang W."/>
            <person name="Wang S."/>
            <person name="Zhong Y."/>
            <person name="Ma L.J."/>
            <person name="St Leger R.J."/>
            <person name="Zhao G.P."/>
            <person name="Pei Y."/>
            <person name="Feng M.G."/>
            <person name="Xia Y."/>
            <person name="Wang C."/>
        </authorList>
    </citation>
    <scope>NUCLEOTIDE SEQUENCE [LARGE SCALE GENOMIC DNA]</scope>
    <source>
        <strain evidence="5">ARSEF 23 / ATCC MYA-3075</strain>
    </source>
</reference>
<sequence length="316" mass="36594">MLVRNNLKNRFILFLFLCVAVVCFSVSTLRGFWAGEVILQRNLLPLTEASIVQHDNALHPGPSIERIPRIIHQIYKNRTIPEKWSEAYRSCREQNPPGNWTHVLWTDEKGRDFIRSLYSWFLPIYDSYPYNVQRFDALRYLLLHHYGGIYLDLDVGCKKDLSPLLKYPAFFGKTTPYGVSNDVMGSEKGHELFRQLVLSLERNNYYRGTKYPTVMMSTGPMFVTRVLVDFLRASSHNTTAEVSEDVRDLHVAILPPELYGMSPVSYFEHHPGSSWHGWDVWVLSNISNRPILFLCSGSLTLVGILCLVRRRRRIVV</sequence>
<dbReference type="InterPro" id="IPR051706">
    <property type="entry name" value="Glycosyltransferase_domain"/>
</dbReference>
<comment type="caution">
    <text evidence="4">The sequence shown here is derived from an EMBL/GenBank/DDBJ whole genome shotgun (WGS) entry which is preliminary data.</text>
</comment>
<dbReference type="HOGENOM" id="CLU_036369_4_0_1"/>
<evidence type="ECO:0008006" key="6">
    <source>
        <dbReference type="Google" id="ProtNLM"/>
    </source>
</evidence>
<keyword evidence="2" id="KW-0808">Transferase</keyword>
<organism evidence="4 5">
    <name type="scientific">Metarhizium robertsii (strain ARSEF 23 / ATCC MYA-3075)</name>
    <name type="common">Metarhizium anisopliae (strain ARSEF 23)</name>
    <dbReference type="NCBI Taxonomy" id="655844"/>
    <lineage>
        <taxon>Eukaryota</taxon>
        <taxon>Fungi</taxon>
        <taxon>Dikarya</taxon>
        <taxon>Ascomycota</taxon>
        <taxon>Pezizomycotina</taxon>
        <taxon>Sordariomycetes</taxon>
        <taxon>Hypocreomycetidae</taxon>
        <taxon>Hypocreales</taxon>
        <taxon>Clavicipitaceae</taxon>
        <taxon>Metarhizium</taxon>
    </lineage>
</organism>
<dbReference type="GO" id="GO:0016020">
    <property type="term" value="C:membrane"/>
    <property type="evidence" value="ECO:0007669"/>
    <property type="project" value="GOC"/>
</dbReference>
<keyword evidence="5" id="KW-1185">Reference proteome</keyword>
<reference evidence="4 5" key="2">
    <citation type="journal article" date="2014" name="Proc. Natl. Acad. Sci. U.S.A.">
        <title>Trajectory and genomic determinants of fungal-pathogen speciation and host adaptation.</title>
        <authorList>
            <person name="Hu X."/>
            <person name="Xiao G."/>
            <person name="Zheng P."/>
            <person name="Shang Y."/>
            <person name="Su Y."/>
            <person name="Zhang X."/>
            <person name="Liu X."/>
            <person name="Zhan S."/>
            <person name="St Leger R.J."/>
            <person name="Wang C."/>
        </authorList>
    </citation>
    <scope>GENOME REANNOTATION</scope>
    <source>
        <strain evidence="5">ARSEF 23 / ATCC MYA-3075</strain>
    </source>
</reference>
<comment type="similarity">
    <text evidence="1">Belongs to the glycosyltransferase 32 family.</text>
</comment>
<dbReference type="Pfam" id="PF04488">
    <property type="entry name" value="Gly_transf_sug"/>
    <property type="match status" value="1"/>
</dbReference>
<name>A0A0B2X8U1_METRA</name>
<evidence type="ECO:0000313" key="5">
    <source>
        <dbReference type="Proteomes" id="UP000002498"/>
    </source>
</evidence>
<protein>
    <recommendedName>
        <fullName evidence="6">Glycosyltransferase family 32 protein</fullName>
    </recommendedName>
</protein>
<keyword evidence="3" id="KW-0472">Membrane</keyword>
<dbReference type="InterPro" id="IPR029044">
    <property type="entry name" value="Nucleotide-diphossugar_trans"/>
</dbReference>
<evidence type="ECO:0000256" key="2">
    <source>
        <dbReference type="ARBA" id="ARBA00022679"/>
    </source>
</evidence>
<dbReference type="Proteomes" id="UP000002498">
    <property type="component" value="Unassembled WGS sequence"/>
</dbReference>
<dbReference type="SUPFAM" id="SSF53448">
    <property type="entry name" value="Nucleotide-diphospho-sugar transferases"/>
    <property type="match status" value="1"/>
</dbReference>
<dbReference type="EMBL" id="ADNJ02000004">
    <property type="protein sequence ID" value="KHO11303.1"/>
    <property type="molecule type" value="Genomic_DNA"/>
</dbReference>
<gene>
    <name evidence="4" type="ORF">MAA_11118</name>
</gene>
<dbReference type="GeneID" id="23632566"/>
<dbReference type="PANTHER" id="PTHR32385:SF15">
    <property type="entry name" value="INOSITOL PHOSPHOCERAMIDE MANNOSYLTRANSFERASE 1"/>
    <property type="match status" value="1"/>
</dbReference>
<evidence type="ECO:0000313" key="4">
    <source>
        <dbReference type="EMBL" id="KHO11303.1"/>
    </source>
</evidence>
<dbReference type="GO" id="GO:0000030">
    <property type="term" value="F:mannosyltransferase activity"/>
    <property type="evidence" value="ECO:0007669"/>
    <property type="project" value="TreeGrafter"/>
</dbReference>
<feature type="transmembrane region" description="Helical" evidence="3">
    <location>
        <begin position="291"/>
        <end position="308"/>
    </location>
</feature>
<dbReference type="OrthoDB" id="3647at2759"/>
<dbReference type="KEGG" id="maj:MAA_11118"/>
<accession>A0A0B2X8U1</accession>
<dbReference type="GO" id="GO:0051999">
    <property type="term" value="P:mannosyl-inositol phosphorylceramide biosynthetic process"/>
    <property type="evidence" value="ECO:0007669"/>
    <property type="project" value="TreeGrafter"/>
</dbReference>
<keyword evidence="3" id="KW-0812">Transmembrane</keyword>
<dbReference type="AlphaFoldDB" id="A0A0B2X8U1"/>